<dbReference type="PROSITE" id="PS00639">
    <property type="entry name" value="THIOL_PROTEASE_HIS"/>
    <property type="match status" value="1"/>
</dbReference>
<dbReference type="InterPro" id="IPR025661">
    <property type="entry name" value="Pept_asp_AS"/>
</dbReference>
<dbReference type="InterPro" id="IPR039417">
    <property type="entry name" value="Peptidase_C1A_papain-like"/>
</dbReference>
<proteinExistence type="inferred from homology"/>
<dbReference type="CDD" id="cd02248">
    <property type="entry name" value="Peptidase_C1A"/>
    <property type="match status" value="1"/>
</dbReference>
<dbReference type="SUPFAM" id="SSF54001">
    <property type="entry name" value="Cysteine proteinases"/>
    <property type="match status" value="1"/>
</dbReference>
<evidence type="ECO:0000313" key="6">
    <source>
        <dbReference type="Proteomes" id="UP000314294"/>
    </source>
</evidence>
<comment type="caution">
    <text evidence="5">The sequence shown here is derived from an EMBL/GenBank/DDBJ whole genome shotgun (WGS) entry which is preliminary data.</text>
</comment>
<dbReference type="FunFam" id="3.90.70.10:FF:000332">
    <property type="entry name" value="Cathepsin L1"/>
    <property type="match status" value="1"/>
</dbReference>
<name>A0A4Z2ELX8_9TELE</name>
<dbReference type="GO" id="GO:0006508">
    <property type="term" value="P:proteolysis"/>
    <property type="evidence" value="ECO:0007669"/>
    <property type="project" value="InterPro"/>
</dbReference>
<dbReference type="InterPro" id="IPR000668">
    <property type="entry name" value="Peptidase_C1A_C"/>
</dbReference>
<dbReference type="PROSITE" id="PS00640">
    <property type="entry name" value="THIOL_PROTEASE_ASN"/>
    <property type="match status" value="1"/>
</dbReference>
<feature type="domain" description="Peptidase C1A papain C-terminal" evidence="4">
    <location>
        <begin position="7"/>
        <end position="180"/>
    </location>
</feature>
<dbReference type="Pfam" id="PF00112">
    <property type="entry name" value="Peptidase_C1"/>
    <property type="match status" value="1"/>
</dbReference>
<protein>
    <submittedName>
        <fullName evidence="5">Digestive cysteine proteinase 1</fullName>
    </submittedName>
</protein>
<gene>
    <name evidence="5" type="primary">LCP1</name>
    <name evidence="5" type="ORF">EYF80_060500</name>
</gene>
<feature type="signal peptide" evidence="3">
    <location>
        <begin position="1"/>
        <end position="16"/>
    </location>
</feature>
<dbReference type="EMBL" id="SRLO01005754">
    <property type="protein sequence ID" value="TNN29352.1"/>
    <property type="molecule type" value="Genomic_DNA"/>
</dbReference>
<dbReference type="SMART" id="SM00645">
    <property type="entry name" value="Pept_C1"/>
    <property type="match status" value="1"/>
</dbReference>
<dbReference type="PANTHER" id="PTHR12411">
    <property type="entry name" value="CYSTEINE PROTEASE FAMILY C1-RELATED"/>
    <property type="match status" value="1"/>
</dbReference>
<dbReference type="GO" id="GO:0008234">
    <property type="term" value="F:cysteine-type peptidase activity"/>
    <property type="evidence" value="ECO:0007669"/>
    <property type="project" value="InterPro"/>
</dbReference>
<keyword evidence="6" id="KW-1185">Reference proteome</keyword>
<dbReference type="InterPro" id="IPR025660">
    <property type="entry name" value="Pept_his_AS"/>
</dbReference>
<evidence type="ECO:0000256" key="1">
    <source>
        <dbReference type="ARBA" id="ARBA00008455"/>
    </source>
</evidence>
<dbReference type="Gene3D" id="3.90.70.10">
    <property type="entry name" value="Cysteine proteinases"/>
    <property type="match status" value="1"/>
</dbReference>
<sequence length="186" mass="20481">MKLLIVVAAALAVASCASISLEDLEFHAWKLKFARSYNSGAEELQRKEIWLANRRHVLDGQCRYNPATVSATCTGYVDVEQGDEDALKEAVATIGPVSVTIDADHLSFQLYESGVYDEPACSSSQLDHGVLAVGYGTDNGQDYWLVKNSWGLEWGDTGYIMMTRNKHNQCGIATFAIYPLVQDIPQ</sequence>
<reference evidence="5 6" key="1">
    <citation type="submission" date="2019-03" db="EMBL/GenBank/DDBJ databases">
        <title>First draft genome of Liparis tanakae, snailfish: a comprehensive survey of snailfish specific genes.</title>
        <authorList>
            <person name="Kim W."/>
            <person name="Song I."/>
            <person name="Jeong J.-H."/>
            <person name="Kim D."/>
            <person name="Kim S."/>
            <person name="Ryu S."/>
            <person name="Song J.Y."/>
            <person name="Lee S.K."/>
        </authorList>
    </citation>
    <scope>NUCLEOTIDE SEQUENCE [LARGE SCALE GENOMIC DNA]</scope>
    <source>
        <tissue evidence="5">Muscle</tissue>
    </source>
</reference>
<dbReference type="AlphaFoldDB" id="A0A4Z2ELX8"/>
<feature type="chain" id="PRO_5021434497" evidence="3">
    <location>
        <begin position="17"/>
        <end position="186"/>
    </location>
</feature>
<evidence type="ECO:0000313" key="5">
    <source>
        <dbReference type="EMBL" id="TNN29352.1"/>
    </source>
</evidence>
<accession>A0A4Z2ELX8</accession>
<comment type="similarity">
    <text evidence="1">Belongs to the peptidase C1 family.</text>
</comment>
<keyword evidence="3" id="KW-0732">Signal</keyword>
<dbReference type="OrthoDB" id="10253408at2759"/>
<evidence type="ECO:0000256" key="3">
    <source>
        <dbReference type="SAM" id="SignalP"/>
    </source>
</evidence>
<evidence type="ECO:0000256" key="2">
    <source>
        <dbReference type="ARBA" id="ARBA00023157"/>
    </source>
</evidence>
<dbReference type="PROSITE" id="PS51257">
    <property type="entry name" value="PROKAR_LIPOPROTEIN"/>
    <property type="match status" value="1"/>
</dbReference>
<evidence type="ECO:0000259" key="4">
    <source>
        <dbReference type="SMART" id="SM00645"/>
    </source>
</evidence>
<dbReference type="InterPro" id="IPR038765">
    <property type="entry name" value="Papain-like_cys_pep_sf"/>
</dbReference>
<organism evidence="5 6">
    <name type="scientific">Liparis tanakae</name>
    <name type="common">Tanaka's snailfish</name>
    <dbReference type="NCBI Taxonomy" id="230148"/>
    <lineage>
        <taxon>Eukaryota</taxon>
        <taxon>Metazoa</taxon>
        <taxon>Chordata</taxon>
        <taxon>Craniata</taxon>
        <taxon>Vertebrata</taxon>
        <taxon>Euteleostomi</taxon>
        <taxon>Actinopterygii</taxon>
        <taxon>Neopterygii</taxon>
        <taxon>Teleostei</taxon>
        <taxon>Neoteleostei</taxon>
        <taxon>Acanthomorphata</taxon>
        <taxon>Eupercaria</taxon>
        <taxon>Perciformes</taxon>
        <taxon>Cottioidei</taxon>
        <taxon>Cottales</taxon>
        <taxon>Liparidae</taxon>
        <taxon>Liparis</taxon>
    </lineage>
</organism>
<dbReference type="Proteomes" id="UP000314294">
    <property type="component" value="Unassembled WGS sequence"/>
</dbReference>
<keyword evidence="2" id="KW-1015">Disulfide bond</keyword>
<dbReference type="InterPro" id="IPR013128">
    <property type="entry name" value="Peptidase_C1A"/>
</dbReference>